<dbReference type="PROSITE" id="PS51873">
    <property type="entry name" value="TRIAD"/>
    <property type="match status" value="1"/>
</dbReference>
<evidence type="ECO:0000259" key="7">
    <source>
        <dbReference type="PROSITE" id="PS51873"/>
    </source>
</evidence>
<dbReference type="Proteomes" id="UP001359559">
    <property type="component" value="Unassembled WGS sequence"/>
</dbReference>
<evidence type="ECO:0000256" key="3">
    <source>
        <dbReference type="ARBA" id="ARBA00022737"/>
    </source>
</evidence>
<feature type="domain" description="RING-type" evidence="7">
    <location>
        <begin position="1"/>
        <end position="129"/>
    </location>
</feature>
<evidence type="ECO:0000256" key="4">
    <source>
        <dbReference type="ARBA" id="ARBA00022771"/>
    </source>
</evidence>
<accession>A0AAN9EYP4</accession>
<keyword evidence="3" id="KW-0677">Repeat</keyword>
<keyword evidence="2" id="KW-0479">Metal-binding</keyword>
<dbReference type="GO" id="GO:0008270">
    <property type="term" value="F:zinc ion binding"/>
    <property type="evidence" value="ECO:0007669"/>
    <property type="project" value="UniProtKB-KW"/>
</dbReference>
<dbReference type="GO" id="GO:0016740">
    <property type="term" value="F:transferase activity"/>
    <property type="evidence" value="ECO:0007669"/>
    <property type="project" value="UniProtKB-KW"/>
</dbReference>
<keyword evidence="5" id="KW-0833">Ubl conjugation pathway</keyword>
<evidence type="ECO:0000256" key="6">
    <source>
        <dbReference type="ARBA" id="ARBA00022833"/>
    </source>
</evidence>
<keyword evidence="4" id="KW-0863">Zinc-finger</keyword>
<evidence type="ECO:0000256" key="1">
    <source>
        <dbReference type="ARBA" id="ARBA00022679"/>
    </source>
</evidence>
<comment type="caution">
    <text evidence="8">The sequence shown here is derived from an EMBL/GenBank/DDBJ whole genome shotgun (WGS) entry which is preliminary data.</text>
</comment>
<keyword evidence="1" id="KW-0808">Transferase</keyword>
<reference evidence="8 9" key="1">
    <citation type="submission" date="2024-01" db="EMBL/GenBank/DDBJ databases">
        <title>The genomes of 5 underutilized Papilionoideae crops provide insights into root nodulation and disease resistance.</title>
        <authorList>
            <person name="Yuan L."/>
        </authorList>
    </citation>
    <scope>NUCLEOTIDE SEQUENCE [LARGE SCALE GENOMIC DNA]</scope>
    <source>
        <strain evidence="8">LY-2023</strain>
        <tissue evidence="8">Leaf</tissue>
    </source>
</reference>
<dbReference type="InterPro" id="IPR002867">
    <property type="entry name" value="IBR_dom"/>
</dbReference>
<dbReference type="InterPro" id="IPR044066">
    <property type="entry name" value="TRIAD_supradom"/>
</dbReference>
<dbReference type="SMART" id="SM00647">
    <property type="entry name" value="IBR"/>
    <property type="match status" value="1"/>
</dbReference>
<dbReference type="EMBL" id="JAYKXN010000008">
    <property type="protein sequence ID" value="KAK7264928.1"/>
    <property type="molecule type" value="Genomic_DNA"/>
</dbReference>
<dbReference type="AlphaFoldDB" id="A0AAN9EYP4"/>
<evidence type="ECO:0000313" key="8">
    <source>
        <dbReference type="EMBL" id="KAK7264928.1"/>
    </source>
</evidence>
<organism evidence="8 9">
    <name type="scientific">Clitoria ternatea</name>
    <name type="common">Butterfly pea</name>
    <dbReference type="NCBI Taxonomy" id="43366"/>
    <lineage>
        <taxon>Eukaryota</taxon>
        <taxon>Viridiplantae</taxon>
        <taxon>Streptophyta</taxon>
        <taxon>Embryophyta</taxon>
        <taxon>Tracheophyta</taxon>
        <taxon>Spermatophyta</taxon>
        <taxon>Magnoliopsida</taxon>
        <taxon>eudicotyledons</taxon>
        <taxon>Gunneridae</taxon>
        <taxon>Pentapetalae</taxon>
        <taxon>rosids</taxon>
        <taxon>fabids</taxon>
        <taxon>Fabales</taxon>
        <taxon>Fabaceae</taxon>
        <taxon>Papilionoideae</taxon>
        <taxon>50 kb inversion clade</taxon>
        <taxon>NPAAA clade</taxon>
        <taxon>indigoferoid/millettioid clade</taxon>
        <taxon>Phaseoleae</taxon>
        <taxon>Clitoria</taxon>
    </lineage>
</organism>
<keyword evidence="6" id="KW-0862">Zinc</keyword>
<name>A0AAN9EYP4_CLITE</name>
<protein>
    <recommendedName>
        <fullName evidence="7">RING-type domain-containing protein</fullName>
    </recommendedName>
</protein>
<dbReference type="Pfam" id="PF01485">
    <property type="entry name" value="IBR"/>
    <property type="match status" value="1"/>
</dbReference>
<sequence>MCVSGVLFEGRVYRACVQAVSLWCRRVRVRKFGYHQNDVLMLKMEAEMLLTKSPHLQSKWCPAPGCEYAVTFDAGSGNYDVCCLYSYGFCWNCNEEAHRPVDCDTVAKWILKNSAESENMNWYRFLSVV</sequence>
<evidence type="ECO:0000256" key="5">
    <source>
        <dbReference type="ARBA" id="ARBA00022786"/>
    </source>
</evidence>
<gene>
    <name evidence="8" type="ORF">RJT34_32541</name>
</gene>
<evidence type="ECO:0000313" key="9">
    <source>
        <dbReference type="Proteomes" id="UP001359559"/>
    </source>
</evidence>
<dbReference type="SUPFAM" id="SSF57850">
    <property type="entry name" value="RING/U-box"/>
    <property type="match status" value="1"/>
</dbReference>
<proteinExistence type="predicted"/>
<dbReference type="CDD" id="cd20346">
    <property type="entry name" value="BRcat_RBR_ANKIB1"/>
    <property type="match status" value="1"/>
</dbReference>
<keyword evidence="9" id="KW-1185">Reference proteome</keyword>
<evidence type="ECO:0000256" key="2">
    <source>
        <dbReference type="ARBA" id="ARBA00022723"/>
    </source>
</evidence>